<dbReference type="KEGG" id="ifl:C1H71_19715"/>
<evidence type="ECO:0000313" key="3">
    <source>
        <dbReference type="Proteomes" id="UP000515917"/>
    </source>
</evidence>
<reference evidence="2 3" key="1">
    <citation type="submission" date="2018-01" db="EMBL/GenBank/DDBJ databases">
        <title>Genome sequence of Iodobacter sp. strain PCH194 isolated from Indian Trans-Himalaya.</title>
        <authorList>
            <person name="Kumar V."/>
            <person name="Thakur V."/>
            <person name="Kumar S."/>
            <person name="Singh D."/>
        </authorList>
    </citation>
    <scope>NUCLEOTIDE SEQUENCE [LARGE SCALE GENOMIC DNA]</scope>
    <source>
        <strain evidence="2 3">PCH194</strain>
    </source>
</reference>
<dbReference type="InterPro" id="IPR049973">
    <property type="entry name" value="STY0301-like"/>
</dbReference>
<protein>
    <recommendedName>
        <fullName evidence="4">Secreted protein</fullName>
    </recommendedName>
</protein>
<sequence length="133" mass="15131">MMMLYGVERKQLVVKTLFTLSTLLVLGCSAHAAVKPEVFSCPRLANESGHLERASGIDLFSGPPSELAQLKPDNAETANRGPLFWTMGPSQYDYWYVCIYKCSNKKQEFKLPKVYERCTNIRSGKDFDRLRCK</sequence>
<evidence type="ECO:0000256" key="1">
    <source>
        <dbReference type="SAM" id="SignalP"/>
    </source>
</evidence>
<dbReference type="Proteomes" id="UP000515917">
    <property type="component" value="Chromosome"/>
</dbReference>
<dbReference type="RefSeq" id="WP_130108037.1">
    <property type="nucleotide sequence ID" value="NZ_CP025781.1"/>
</dbReference>
<evidence type="ECO:0000313" key="2">
    <source>
        <dbReference type="EMBL" id="QBC45533.1"/>
    </source>
</evidence>
<organism evidence="2 3">
    <name type="scientific">Iodobacter fluviatilis</name>
    <dbReference type="NCBI Taxonomy" id="537"/>
    <lineage>
        <taxon>Bacteria</taxon>
        <taxon>Pseudomonadati</taxon>
        <taxon>Pseudomonadota</taxon>
        <taxon>Betaproteobacteria</taxon>
        <taxon>Neisseriales</taxon>
        <taxon>Chitinibacteraceae</taxon>
        <taxon>Iodobacter</taxon>
    </lineage>
</organism>
<evidence type="ECO:0008006" key="4">
    <source>
        <dbReference type="Google" id="ProtNLM"/>
    </source>
</evidence>
<name>A0A7G3GF08_9NEIS</name>
<dbReference type="EMBL" id="CP025781">
    <property type="protein sequence ID" value="QBC45533.1"/>
    <property type="molecule type" value="Genomic_DNA"/>
</dbReference>
<dbReference type="NCBIfam" id="NF042415">
    <property type="entry name" value="STY0301_fam"/>
    <property type="match status" value="1"/>
</dbReference>
<dbReference type="AlphaFoldDB" id="A0A7G3GF08"/>
<gene>
    <name evidence="2" type="ORF">C1H71_19715</name>
</gene>
<accession>A0A7G3GF08</accession>
<keyword evidence="3" id="KW-1185">Reference proteome</keyword>
<feature type="signal peptide" evidence="1">
    <location>
        <begin position="1"/>
        <end position="32"/>
    </location>
</feature>
<keyword evidence="1" id="KW-0732">Signal</keyword>
<proteinExistence type="predicted"/>
<feature type="chain" id="PRO_5028917877" description="Secreted protein" evidence="1">
    <location>
        <begin position="33"/>
        <end position="133"/>
    </location>
</feature>